<dbReference type="Proteomes" id="UP000823891">
    <property type="component" value="Unassembled WGS sequence"/>
</dbReference>
<accession>A0A9D2NH80</accession>
<organism evidence="1 2">
    <name type="scientific">Candidatus Eisenbergiella merdavium</name>
    <dbReference type="NCBI Taxonomy" id="2838551"/>
    <lineage>
        <taxon>Bacteria</taxon>
        <taxon>Bacillati</taxon>
        <taxon>Bacillota</taxon>
        <taxon>Clostridia</taxon>
        <taxon>Lachnospirales</taxon>
        <taxon>Lachnospiraceae</taxon>
        <taxon>Eisenbergiella</taxon>
    </lineage>
</organism>
<name>A0A9D2NH80_9FIRM</name>
<dbReference type="CDD" id="cd05403">
    <property type="entry name" value="NT_KNTase_like"/>
    <property type="match status" value="1"/>
</dbReference>
<protein>
    <submittedName>
        <fullName evidence="1">Nucleotidyltransferase domain-containing protein</fullName>
    </submittedName>
</protein>
<sequence length="281" mass="30859">MKANAAESGRMEVDCNAKMDKGLCENVDRRAEGGIWGQAPLCVGLQGSCMRGEAGENSDIDIMAVLDSLSPVDMDAYRRVVKSLEYADRSCGFLCGRGELAGWNRCEICHLLHTTLDCFGELSKLVPEYTRADVLAYVQIMTGNLYHALCHSRVHGFVPLQECGSALQEKTEGKEKATGMEADSGREADSAGKASWENMLPEAFKQAFFILQNKQYLESGCFAVSKAELLGLVDGADEQVLKEAMGGQDSPAQERFALLFDWCRQTLFRAEAAVCADRRKE</sequence>
<dbReference type="Gene3D" id="3.30.460.10">
    <property type="entry name" value="Beta Polymerase, domain 2"/>
    <property type="match status" value="1"/>
</dbReference>
<comment type="caution">
    <text evidence="1">The sequence shown here is derived from an EMBL/GenBank/DDBJ whole genome shotgun (WGS) entry which is preliminary data.</text>
</comment>
<dbReference type="AlphaFoldDB" id="A0A9D2NH80"/>
<reference evidence="1" key="1">
    <citation type="journal article" date="2021" name="PeerJ">
        <title>Extensive microbial diversity within the chicken gut microbiome revealed by metagenomics and culture.</title>
        <authorList>
            <person name="Gilroy R."/>
            <person name="Ravi A."/>
            <person name="Getino M."/>
            <person name="Pursley I."/>
            <person name="Horton D.L."/>
            <person name="Alikhan N.F."/>
            <person name="Baker D."/>
            <person name="Gharbi K."/>
            <person name="Hall N."/>
            <person name="Watson M."/>
            <person name="Adriaenssens E.M."/>
            <person name="Foster-Nyarko E."/>
            <person name="Jarju S."/>
            <person name="Secka A."/>
            <person name="Antonio M."/>
            <person name="Oren A."/>
            <person name="Chaudhuri R.R."/>
            <person name="La Ragione R."/>
            <person name="Hildebrand F."/>
            <person name="Pallen M.J."/>
        </authorList>
    </citation>
    <scope>NUCLEOTIDE SEQUENCE</scope>
    <source>
        <strain evidence="1">USAMLcec2-132</strain>
    </source>
</reference>
<proteinExistence type="predicted"/>
<evidence type="ECO:0000313" key="2">
    <source>
        <dbReference type="Proteomes" id="UP000823891"/>
    </source>
</evidence>
<evidence type="ECO:0000313" key="1">
    <source>
        <dbReference type="EMBL" id="HJC24339.1"/>
    </source>
</evidence>
<gene>
    <name evidence="1" type="ORF">H9761_11625</name>
</gene>
<dbReference type="InterPro" id="IPR043519">
    <property type="entry name" value="NT_sf"/>
</dbReference>
<reference evidence="1" key="2">
    <citation type="submission" date="2021-04" db="EMBL/GenBank/DDBJ databases">
        <authorList>
            <person name="Gilroy R."/>
        </authorList>
    </citation>
    <scope>NUCLEOTIDE SEQUENCE</scope>
    <source>
        <strain evidence="1">USAMLcec2-132</strain>
    </source>
</reference>
<dbReference type="SUPFAM" id="SSF81301">
    <property type="entry name" value="Nucleotidyltransferase"/>
    <property type="match status" value="1"/>
</dbReference>
<dbReference type="EMBL" id="DWWS01000041">
    <property type="protein sequence ID" value="HJC24339.1"/>
    <property type="molecule type" value="Genomic_DNA"/>
</dbReference>